<dbReference type="Pfam" id="PF19410">
    <property type="entry name" value="DUF5980"/>
    <property type="match status" value="1"/>
</dbReference>
<protein>
    <submittedName>
        <fullName evidence="2">Uncharacterized protein</fullName>
    </submittedName>
</protein>
<evidence type="ECO:0000313" key="3">
    <source>
        <dbReference type="Proteomes" id="UP000185696"/>
    </source>
</evidence>
<dbReference type="Proteomes" id="UP000185696">
    <property type="component" value="Unassembled WGS sequence"/>
</dbReference>
<dbReference type="InterPro" id="IPR046023">
    <property type="entry name" value="DUF5980"/>
</dbReference>
<comment type="caution">
    <text evidence="2">The sequence shown here is derived from an EMBL/GenBank/DDBJ whole genome shotgun (WGS) entry which is preliminary data.</text>
</comment>
<feature type="signal peptide" evidence="1">
    <location>
        <begin position="1"/>
        <end position="30"/>
    </location>
</feature>
<evidence type="ECO:0000256" key="1">
    <source>
        <dbReference type="SAM" id="SignalP"/>
    </source>
</evidence>
<feature type="chain" id="PRO_5030851445" evidence="1">
    <location>
        <begin position="31"/>
        <end position="149"/>
    </location>
</feature>
<keyword evidence="3" id="KW-1185">Reference proteome</keyword>
<proteinExistence type="predicted"/>
<keyword evidence="1" id="KW-0732">Signal</keyword>
<dbReference type="RefSeq" id="WP_075131630.1">
    <property type="nucleotide sequence ID" value="NZ_MSIF01000002.1"/>
</dbReference>
<accession>A0A7Z0WPY9</accession>
<sequence>MRSIRRGVRLTLGMLAAALLVLTSTAPASAATATATTTATWTLEDYGQGICLQPGGGHPSAYVLAPVTGTWTTTITTGIRNFPPGTTSTGGTTFPPGSHDGSYINGYVQVSIAPAPEGDHIGEVWATDGTETQTVPVLLRYSYETNCWA</sequence>
<dbReference type="OrthoDB" id="3392559at2"/>
<dbReference type="EMBL" id="MSIF01000002">
    <property type="protein sequence ID" value="OLF12723.1"/>
    <property type="molecule type" value="Genomic_DNA"/>
</dbReference>
<gene>
    <name evidence="2" type="ORF">BLA60_05440</name>
</gene>
<evidence type="ECO:0000313" key="2">
    <source>
        <dbReference type="EMBL" id="OLF12723.1"/>
    </source>
</evidence>
<name>A0A7Z0WPY9_9PSEU</name>
<reference evidence="2 3" key="1">
    <citation type="submission" date="2016-12" db="EMBL/GenBank/DDBJ databases">
        <title>The draft genome sequence of Actinophytocola xinjiangensis.</title>
        <authorList>
            <person name="Wang W."/>
            <person name="Yuan L."/>
        </authorList>
    </citation>
    <scope>NUCLEOTIDE SEQUENCE [LARGE SCALE GENOMIC DNA]</scope>
    <source>
        <strain evidence="2 3">CGMCC 4.4663</strain>
    </source>
</reference>
<organism evidence="2 3">
    <name type="scientific">Actinophytocola xinjiangensis</name>
    <dbReference type="NCBI Taxonomy" id="485602"/>
    <lineage>
        <taxon>Bacteria</taxon>
        <taxon>Bacillati</taxon>
        <taxon>Actinomycetota</taxon>
        <taxon>Actinomycetes</taxon>
        <taxon>Pseudonocardiales</taxon>
        <taxon>Pseudonocardiaceae</taxon>
    </lineage>
</organism>
<dbReference type="AlphaFoldDB" id="A0A7Z0WPY9"/>